<gene>
    <name evidence="2" type="ORF">GWK09_09705</name>
</gene>
<reference evidence="2 3" key="1">
    <citation type="submission" date="2020-01" db="EMBL/GenBank/DDBJ databases">
        <title>Muriicola jejuensis KCTC 22299.</title>
        <authorList>
            <person name="Wang G."/>
        </authorList>
    </citation>
    <scope>NUCLEOTIDE SEQUENCE [LARGE SCALE GENOMIC DNA]</scope>
    <source>
        <strain evidence="2 3">KCTC 22299</strain>
    </source>
</reference>
<comment type="caution">
    <text evidence="2">The sequence shown here is derived from an EMBL/GenBank/DDBJ whole genome shotgun (WGS) entry which is preliminary data.</text>
</comment>
<evidence type="ECO:0000313" key="2">
    <source>
        <dbReference type="EMBL" id="NER10790.1"/>
    </source>
</evidence>
<dbReference type="EMBL" id="JAABOP010000002">
    <property type="protein sequence ID" value="NER10790.1"/>
    <property type="molecule type" value="Genomic_DNA"/>
</dbReference>
<dbReference type="AlphaFoldDB" id="A0A6P0UE82"/>
<keyword evidence="1" id="KW-0732">Signal</keyword>
<accession>A0A6P0UE82</accession>
<proteinExistence type="predicted"/>
<evidence type="ECO:0000313" key="3">
    <source>
        <dbReference type="Proteomes" id="UP000468443"/>
    </source>
</evidence>
<organism evidence="2 3">
    <name type="scientific">Muriicola jejuensis</name>
    <dbReference type="NCBI Taxonomy" id="504488"/>
    <lineage>
        <taxon>Bacteria</taxon>
        <taxon>Pseudomonadati</taxon>
        <taxon>Bacteroidota</taxon>
        <taxon>Flavobacteriia</taxon>
        <taxon>Flavobacteriales</taxon>
        <taxon>Flavobacteriaceae</taxon>
        <taxon>Muriicola</taxon>
    </lineage>
</organism>
<keyword evidence="3" id="KW-1185">Reference proteome</keyword>
<dbReference type="Proteomes" id="UP000468443">
    <property type="component" value="Unassembled WGS sequence"/>
</dbReference>
<evidence type="ECO:0000256" key="1">
    <source>
        <dbReference type="SAM" id="SignalP"/>
    </source>
</evidence>
<feature type="signal peptide" evidence="1">
    <location>
        <begin position="1"/>
        <end position="24"/>
    </location>
</feature>
<dbReference type="RefSeq" id="WP_163693137.1">
    <property type="nucleotide sequence ID" value="NZ_FXTW01000002.1"/>
</dbReference>
<sequence>MRTLSALKIISAFCISLLCFGLQAQNKSVSKEPFIRIYNLEGKKVLKGRVVGVTNSTITVIRGDETREMNVSEVGFIRTKHSVGHNVLIGASAASAIAAVTFAAEADPDAWIFGYTAGEGILAGFILGTPVGAGIGALTALFKKSRQYEINGEPTKWMEIMPLFQVPSA</sequence>
<protein>
    <submittedName>
        <fullName evidence="2">Uncharacterized protein</fullName>
    </submittedName>
</protein>
<feature type="chain" id="PRO_5027068545" evidence="1">
    <location>
        <begin position="25"/>
        <end position="169"/>
    </location>
</feature>
<name>A0A6P0UE82_9FLAO</name>